<dbReference type="AlphaFoldDB" id="A0A934VAW7"/>
<dbReference type="Proteomes" id="UP000658278">
    <property type="component" value="Unassembled WGS sequence"/>
</dbReference>
<dbReference type="Pfam" id="PF13174">
    <property type="entry name" value="TPR_6"/>
    <property type="match status" value="2"/>
</dbReference>
<organism evidence="2 3">
    <name type="scientific">Haloferula rosea</name>
    <dbReference type="NCBI Taxonomy" id="490093"/>
    <lineage>
        <taxon>Bacteria</taxon>
        <taxon>Pseudomonadati</taxon>
        <taxon>Verrucomicrobiota</taxon>
        <taxon>Verrucomicrobiia</taxon>
        <taxon>Verrucomicrobiales</taxon>
        <taxon>Verrucomicrobiaceae</taxon>
        <taxon>Haloferula</taxon>
    </lineage>
</organism>
<dbReference type="SMART" id="SM00028">
    <property type="entry name" value="TPR"/>
    <property type="match status" value="8"/>
</dbReference>
<feature type="signal peptide" evidence="1">
    <location>
        <begin position="1"/>
        <end position="26"/>
    </location>
</feature>
<keyword evidence="1" id="KW-0732">Signal</keyword>
<keyword evidence="3" id="KW-1185">Reference proteome</keyword>
<gene>
    <name evidence="2" type="ORF">JIN81_06995</name>
</gene>
<name>A0A934VAW7_9BACT</name>
<evidence type="ECO:0000256" key="1">
    <source>
        <dbReference type="SAM" id="SignalP"/>
    </source>
</evidence>
<dbReference type="InterPro" id="IPR019734">
    <property type="entry name" value="TPR_rpt"/>
</dbReference>
<evidence type="ECO:0000313" key="2">
    <source>
        <dbReference type="EMBL" id="MBK1826758.1"/>
    </source>
</evidence>
<dbReference type="Pfam" id="PF13176">
    <property type="entry name" value="TPR_7"/>
    <property type="match status" value="1"/>
</dbReference>
<dbReference type="InterPro" id="IPR011990">
    <property type="entry name" value="TPR-like_helical_dom_sf"/>
</dbReference>
<feature type="chain" id="PRO_5036675611" evidence="1">
    <location>
        <begin position="27"/>
        <end position="998"/>
    </location>
</feature>
<dbReference type="RefSeq" id="WP_200278001.1">
    <property type="nucleotide sequence ID" value="NZ_JAENII010000004.1"/>
</dbReference>
<sequence length="998" mass="112586">MNLIRRIFTPLLGVCLALTAIGPASAQLDATPQSLNAKATDHMKNAQWQEALKLLTTCTDRFDKNAMTLYGPQFGVTWYRKGYCELKLQQWDAAAKSFETCYRKYSNKAAGAESGGNIYNKRALLYWGHAAKGAEDWATAIRMYKKFLEERDKTRDSFEPGAYYINMAICHLKLGKISEGVQHFETALKNKVAYRTPEAGIVATFQVLVDAVIEKRDEKALLSFVENNRSDLIIEPYDMQAYSGLFLGLAGKAYNAEMESSAFVLYQLIPSTQVMLEDTKSRLDNLGGRVGVKDGLRVIRKENLEKSKKALEESISKGDPNEVVQLSATAFLHENKGNVRGAYACYTQLELFYPKSKKRESHLYNLVRTASIVGEVMSTEKYGSLFLKTFPDSKHVPAVRRLMLTSLFYSGEYETCIEIAVEMLPKLKKETEAHDICLHVLGGSYYYTGQYREAQPLLDQHAELYPKSKFEQAALYFQASNLSRLQFWGKSAKLLDEFFEKHSDPSQNIYFAFALYDRANCHYALDENAAALEKLNRLETEFPNADIMDMALNLKGNVLQAEGDKEEAEKYYIKALALAERRENDIVAGEALNYLVSMLGEKPKKKDSPNRLKDAVPYADKFWKQYGSDSPYKAQVAVGQVYALQDAGRGEEALNRLRDVISEMASIPGAAGLEEAIGSYTEVYLDSHSPEELKEHYYSFPGIKASNKAARALLRIAVIGVFEDQVKKAGDDEAKRIQAEAGIKVLFRDLKNEFDLNDLSNYILVRVGDFIRETNSPREALPYYTEALNREDDKSYKFPALFGRGAVNALGSKAQQAEAIKDFQRVLNDSQERSDKDRALYKMIVTEMAMGDYEKAKENARLYLDREKGYAQKKMEVAMLLAEAYDKLGMVNDAIASYVNVWNTYKGAIRISAPAMKRYMELVWDRNMAGDEVSDRQGAYNAGRTYIDQTRGIVVGDKAKASPEEVAMWKEVEQLVEQYVANPEVKSKEQLEAEAASR</sequence>
<dbReference type="EMBL" id="JAENII010000004">
    <property type="protein sequence ID" value="MBK1826758.1"/>
    <property type="molecule type" value="Genomic_DNA"/>
</dbReference>
<comment type="caution">
    <text evidence="2">The sequence shown here is derived from an EMBL/GenBank/DDBJ whole genome shotgun (WGS) entry which is preliminary data.</text>
</comment>
<dbReference type="Gene3D" id="1.25.40.10">
    <property type="entry name" value="Tetratricopeptide repeat domain"/>
    <property type="match status" value="3"/>
</dbReference>
<dbReference type="SUPFAM" id="SSF48452">
    <property type="entry name" value="TPR-like"/>
    <property type="match status" value="2"/>
</dbReference>
<dbReference type="PANTHER" id="PTHR10098">
    <property type="entry name" value="RAPSYN-RELATED"/>
    <property type="match status" value="1"/>
</dbReference>
<proteinExistence type="predicted"/>
<accession>A0A934VAW7</accession>
<reference evidence="2" key="1">
    <citation type="submission" date="2021-01" db="EMBL/GenBank/DDBJ databases">
        <title>Modified the classification status of verrucomicrobia.</title>
        <authorList>
            <person name="Feng X."/>
        </authorList>
    </citation>
    <scope>NUCLEOTIDE SEQUENCE</scope>
    <source>
        <strain evidence="2">KCTC 22201</strain>
    </source>
</reference>
<evidence type="ECO:0000313" key="3">
    <source>
        <dbReference type="Proteomes" id="UP000658278"/>
    </source>
</evidence>
<dbReference type="PANTHER" id="PTHR10098:SF108">
    <property type="entry name" value="TETRATRICOPEPTIDE REPEAT PROTEIN 28"/>
    <property type="match status" value="1"/>
</dbReference>
<protein>
    <submittedName>
        <fullName evidence="2">Tetratricopeptide repeat protein</fullName>
    </submittedName>
</protein>